<keyword evidence="12" id="KW-0539">Nucleus</keyword>
<dbReference type="Gene3D" id="1.10.565.10">
    <property type="entry name" value="Retinoid X Receptor"/>
    <property type="match status" value="1"/>
</dbReference>
<sequence>LTMTLHTKTSGVTLLHQIQGTELETLSRPQLKIPLERSLSDMYVESNKTGVFNYPEGATYDFGTTAPVYSSTTLTYAPTSESFGSSSLAGFHSLNNVPPSPVVFLQTAPQLSPFIHHHSQQVPYYLENEQGNFGMRETAPPAFYRPSSDNRRHSIRERMSNTNEKGSLSMESTKETRYCAVCNDYASGYHYGVWSCEGCKAFFKRSIQGHNDYMCPATNQCTIDKNRRKSCQACRLRKCYEVGMMKGGIRKDRRGGRMMKQKRQREEQDSRNGEASTELRAPTLWTSPLVVKHNKKNSPALSLTAEQMVSALLEAEPPIVYSEYDPNRPFNEASMMTLLTNLADRELVHMINWAKRVPGFVDLTLHDQVHLLECAWLEILMIGLVWRSMEHPGKLLFAPNLLLDRNQGKCVEGMVEIFDMLLATAARFRMMNLQGEEFVCLKSIILLNSGVYTFLSSTLKSLEERDYIHRVLDKITDTLIHLMAKSGLSLQQQHRRLAQLLLILSHIRHMSNKGMEHLYNMKCKNVVPLYDLLLEMLDAHRLHAPAARSAAPMEQENRSQLTTASASSHSLQSFYINSKEEDNMQNTI</sequence>
<evidence type="ECO:0000256" key="5">
    <source>
        <dbReference type="ARBA" id="ARBA00022771"/>
    </source>
</evidence>
<dbReference type="SMART" id="SM00430">
    <property type="entry name" value="HOLI"/>
    <property type="match status" value="1"/>
</dbReference>
<dbReference type="PRINTS" id="PR00398">
    <property type="entry name" value="STRDHORMONER"/>
</dbReference>
<dbReference type="InterPro" id="IPR001628">
    <property type="entry name" value="Znf_hrmn_rcpt"/>
</dbReference>
<dbReference type="SUPFAM" id="SSF57716">
    <property type="entry name" value="Glucocorticoid receptor-like (DNA-binding domain)"/>
    <property type="match status" value="1"/>
</dbReference>
<evidence type="ECO:0000256" key="7">
    <source>
        <dbReference type="ARBA" id="ARBA00023015"/>
    </source>
</evidence>
<dbReference type="Pfam" id="PF12743">
    <property type="entry name" value="ESR1_C"/>
    <property type="match status" value="1"/>
</dbReference>
<feature type="non-terminal residue" evidence="19">
    <location>
        <position position="588"/>
    </location>
</feature>
<dbReference type="GO" id="GO:0005496">
    <property type="term" value="F:steroid binding"/>
    <property type="evidence" value="ECO:0007669"/>
    <property type="project" value="UniProtKB-KW"/>
</dbReference>
<dbReference type="GO" id="GO:0005634">
    <property type="term" value="C:nucleus"/>
    <property type="evidence" value="ECO:0000250"/>
    <property type="project" value="AgBase"/>
</dbReference>
<dbReference type="InterPro" id="IPR050200">
    <property type="entry name" value="Nuclear_hormone_rcpt_NR3"/>
</dbReference>
<keyword evidence="9" id="KW-0238">DNA-binding</keyword>
<keyword evidence="6" id="KW-0862">Zinc</keyword>
<dbReference type="Pfam" id="PF02159">
    <property type="entry name" value="Oest_recep"/>
    <property type="match status" value="1"/>
</dbReference>
<dbReference type="STRING" id="55661.A0A091G8M1"/>
<dbReference type="PANTHER" id="PTHR48092">
    <property type="entry name" value="KNIRPS-RELATED PROTEIN-RELATED"/>
    <property type="match status" value="1"/>
</dbReference>
<proteinExistence type="inferred from homology"/>
<dbReference type="EMBL" id="KL447919">
    <property type="protein sequence ID" value="KFO78705.1"/>
    <property type="molecule type" value="Genomic_DNA"/>
</dbReference>
<keyword evidence="11 19" id="KW-0675">Receptor</keyword>
<feature type="region of interest" description="Disordered" evidence="16">
    <location>
        <begin position="137"/>
        <end position="168"/>
    </location>
</feature>
<keyword evidence="4" id="KW-0479">Metal-binding</keyword>
<dbReference type="AlphaFoldDB" id="A0A091G8M1"/>
<dbReference type="InterPro" id="IPR035500">
    <property type="entry name" value="NHR-like_dom_sf"/>
</dbReference>
<dbReference type="CDD" id="cd06949">
    <property type="entry name" value="NR_LBD_ER"/>
    <property type="match status" value="1"/>
</dbReference>
<dbReference type="InterPro" id="IPR001292">
    <property type="entry name" value="Estr_rcpt"/>
</dbReference>
<dbReference type="PRINTS" id="PR00543">
    <property type="entry name" value="OESTROGENR"/>
</dbReference>
<evidence type="ECO:0000259" key="17">
    <source>
        <dbReference type="PROSITE" id="PS51030"/>
    </source>
</evidence>
<protein>
    <recommendedName>
        <fullName evidence="2">Estrogen receptor</fullName>
    </recommendedName>
    <alternativeName>
        <fullName evidence="14">ER-alpha</fullName>
    </alternativeName>
    <alternativeName>
        <fullName evidence="13">Estradiol receptor</fullName>
    </alternativeName>
    <alternativeName>
        <fullName evidence="15">Nuclear receptor subfamily 3 group A member 1</fullName>
    </alternativeName>
</protein>
<feature type="region of interest" description="Disordered" evidence="16">
    <location>
        <begin position="250"/>
        <end position="278"/>
    </location>
</feature>
<dbReference type="InterPro" id="IPR013088">
    <property type="entry name" value="Znf_NHR/GATA"/>
</dbReference>
<dbReference type="PRINTS" id="PR00047">
    <property type="entry name" value="STROIDFINGER"/>
</dbReference>
<dbReference type="PROSITE" id="PS00031">
    <property type="entry name" value="NUCLEAR_REC_DBD_1"/>
    <property type="match status" value="1"/>
</dbReference>
<evidence type="ECO:0000256" key="16">
    <source>
        <dbReference type="SAM" id="MobiDB-lite"/>
    </source>
</evidence>
<evidence type="ECO:0000259" key="18">
    <source>
        <dbReference type="PROSITE" id="PS51843"/>
    </source>
</evidence>
<dbReference type="GO" id="GO:0008270">
    <property type="term" value="F:zinc ion binding"/>
    <property type="evidence" value="ECO:0007669"/>
    <property type="project" value="UniProtKB-KW"/>
</dbReference>
<feature type="domain" description="Nuclear receptor" evidence="17">
    <location>
        <begin position="176"/>
        <end position="251"/>
    </location>
</feature>
<keyword evidence="10" id="KW-0804">Transcription</keyword>
<dbReference type="SMART" id="SM00399">
    <property type="entry name" value="ZnF_C4"/>
    <property type="match status" value="1"/>
</dbReference>
<dbReference type="PIRSF" id="PIRSF002527">
    <property type="entry name" value="ER-like_NR"/>
    <property type="match status" value="1"/>
</dbReference>
<evidence type="ECO:0000256" key="4">
    <source>
        <dbReference type="ARBA" id="ARBA00022723"/>
    </source>
</evidence>
<reference evidence="19 20" key="1">
    <citation type="submission" date="2014-04" db="EMBL/GenBank/DDBJ databases">
        <title>Genome evolution of avian class.</title>
        <authorList>
            <person name="Zhang G."/>
            <person name="Li C."/>
        </authorList>
    </citation>
    <scope>NUCLEOTIDE SEQUENCE [LARGE SCALE GENOMIC DNA]</scope>
    <source>
        <strain evidence="19">BGI_N303</strain>
    </source>
</reference>
<evidence type="ECO:0000313" key="19">
    <source>
        <dbReference type="EMBL" id="KFO78705.1"/>
    </source>
</evidence>
<keyword evidence="5" id="KW-0863">Zinc-finger</keyword>
<keyword evidence="20" id="KW-1185">Reference proteome</keyword>
<dbReference type="InterPro" id="IPR024178">
    <property type="entry name" value="Est_rcpt/est-rel_rcp"/>
</dbReference>
<dbReference type="GO" id="GO:0030284">
    <property type="term" value="F:nuclear estrogen receptor activity"/>
    <property type="evidence" value="ECO:0000250"/>
    <property type="project" value="AgBase"/>
</dbReference>
<evidence type="ECO:0000256" key="2">
    <source>
        <dbReference type="ARBA" id="ARBA00015934"/>
    </source>
</evidence>
<dbReference type="Proteomes" id="UP000053760">
    <property type="component" value="Unassembled WGS sequence"/>
</dbReference>
<dbReference type="Pfam" id="PF00104">
    <property type="entry name" value="Hormone_recep"/>
    <property type="match status" value="1"/>
</dbReference>
<evidence type="ECO:0000256" key="14">
    <source>
        <dbReference type="ARBA" id="ARBA00031973"/>
    </source>
</evidence>
<evidence type="ECO:0000256" key="13">
    <source>
        <dbReference type="ARBA" id="ARBA00031699"/>
    </source>
</evidence>
<evidence type="ECO:0000313" key="20">
    <source>
        <dbReference type="Proteomes" id="UP000053760"/>
    </source>
</evidence>
<feature type="non-terminal residue" evidence="19">
    <location>
        <position position="1"/>
    </location>
</feature>
<dbReference type="GO" id="GO:0043565">
    <property type="term" value="F:sequence-specific DNA binding"/>
    <property type="evidence" value="ECO:0007669"/>
    <property type="project" value="InterPro"/>
</dbReference>
<evidence type="ECO:0000256" key="1">
    <source>
        <dbReference type="ARBA" id="ARBA00005413"/>
    </source>
</evidence>
<organism evidence="19 20">
    <name type="scientific">Cuculus canorus</name>
    <name type="common">Common cuckoo</name>
    <dbReference type="NCBI Taxonomy" id="55661"/>
    <lineage>
        <taxon>Eukaryota</taxon>
        <taxon>Metazoa</taxon>
        <taxon>Chordata</taxon>
        <taxon>Craniata</taxon>
        <taxon>Vertebrata</taxon>
        <taxon>Euteleostomi</taxon>
        <taxon>Archelosauria</taxon>
        <taxon>Archosauria</taxon>
        <taxon>Dinosauria</taxon>
        <taxon>Saurischia</taxon>
        <taxon>Theropoda</taxon>
        <taxon>Coelurosauria</taxon>
        <taxon>Aves</taxon>
        <taxon>Neognathae</taxon>
        <taxon>Neoaves</taxon>
        <taxon>Otidimorphae</taxon>
        <taxon>Cuculiformes</taxon>
        <taxon>Cuculidae</taxon>
        <taxon>Cuculus</taxon>
    </lineage>
</organism>
<feature type="domain" description="NR LBD" evidence="18">
    <location>
        <begin position="304"/>
        <end position="540"/>
    </location>
</feature>
<dbReference type="InterPro" id="IPR000536">
    <property type="entry name" value="Nucl_hrmn_rcpt_lig-bd"/>
</dbReference>
<dbReference type="InterPro" id="IPR046944">
    <property type="entry name" value="Estr_rcpt_N"/>
</dbReference>
<dbReference type="PIRSF" id="PIRSF500101">
    <property type="entry name" value="ER-a"/>
    <property type="match status" value="1"/>
</dbReference>
<keyword evidence="7" id="KW-0805">Transcription regulation</keyword>
<dbReference type="FunFam" id="1.10.565.10:FF:000010">
    <property type="entry name" value="Estrogen receptor"/>
    <property type="match status" value="1"/>
</dbReference>
<evidence type="ECO:0000256" key="10">
    <source>
        <dbReference type="ARBA" id="ARBA00023163"/>
    </source>
</evidence>
<dbReference type="SUPFAM" id="SSF48508">
    <property type="entry name" value="Nuclear receptor ligand-binding domain"/>
    <property type="match status" value="1"/>
</dbReference>
<evidence type="ECO:0000256" key="9">
    <source>
        <dbReference type="ARBA" id="ARBA00023125"/>
    </source>
</evidence>
<dbReference type="CDD" id="cd07171">
    <property type="entry name" value="NR_DBD_ER"/>
    <property type="match status" value="1"/>
</dbReference>
<gene>
    <name evidence="19" type="ORF">N303_03931</name>
</gene>
<comment type="similarity">
    <text evidence="1">Belongs to the nuclear hormone receptor family. NR3 subfamily.</text>
</comment>
<evidence type="ECO:0000256" key="8">
    <source>
        <dbReference type="ARBA" id="ARBA00023121"/>
    </source>
</evidence>
<dbReference type="GO" id="GO:0010628">
    <property type="term" value="P:positive regulation of gene expression"/>
    <property type="evidence" value="ECO:0000250"/>
    <property type="project" value="AgBase"/>
</dbReference>
<evidence type="ECO:0000256" key="11">
    <source>
        <dbReference type="ARBA" id="ARBA00023170"/>
    </source>
</evidence>
<evidence type="ECO:0000256" key="6">
    <source>
        <dbReference type="ARBA" id="ARBA00022833"/>
    </source>
</evidence>
<dbReference type="InterPro" id="IPR001723">
    <property type="entry name" value="Nuclear_hrmn_rcpt"/>
</dbReference>
<dbReference type="InterPro" id="IPR024736">
    <property type="entry name" value="Oestrogen-typ_rcpt_final_C_dom"/>
</dbReference>
<name>A0A091G8M1_CUCCA</name>
<dbReference type="PROSITE" id="PS51030">
    <property type="entry name" value="NUCLEAR_REC_DBD_2"/>
    <property type="match status" value="1"/>
</dbReference>
<feature type="compositionally biased region" description="Basic and acidic residues" evidence="16">
    <location>
        <begin position="148"/>
        <end position="159"/>
    </location>
</feature>
<dbReference type="FunFam" id="3.30.50.10:FF:000014">
    <property type="entry name" value="Estrogen receptor beta"/>
    <property type="match status" value="1"/>
</dbReference>
<evidence type="ECO:0000256" key="15">
    <source>
        <dbReference type="ARBA" id="ARBA00032418"/>
    </source>
</evidence>
<evidence type="ECO:0000256" key="3">
    <source>
        <dbReference type="ARBA" id="ARBA00022665"/>
    </source>
</evidence>
<keyword evidence="3" id="KW-0754">Steroid-binding</keyword>
<accession>A0A091G8M1</accession>
<dbReference type="Gene3D" id="3.30.50.10">
    <property type="entry name" value="Erythroid Transcription Factor GATA-1, subunit A"/>
    <property type="match status" value="1"/>
</dbReference>
<keyword evidence="8" id="KW-0446">Lipid-binding</keyword>
<evidence type="ECO:0000256" key="12">
    <source>
        <dbReference type="ARBA" id="ARBA00023242"/>
    </source>
</evidence>
<dbReference type="Pfam" id="PF00105">
    <property type="entry name" value="zf-C4"/>
    <property type="match status" value="1"/>
</dbReference>
<dbReference type="PROSITE" id="PS51843">
    <property type="entry name" value="NR_LBD"/>
    <property type="match status" value="1"/>
</dbReference>
<feature type="compositionally biased region" description="Basic residues" evidence="16">
    <location>
        <begin position="251"/>
        <end position="263"/>
    </location>
</feature>